<organism evidence="3">
    <name type="scientific">Micromonas pusilla (strain CCMP1545)</name>
    <name type="common">Picoplanktonic green alga</name>
    <dbReference type="NCBI Taxonomy" id="564608"/>
    <lineage>
        <taxon>Eukaryota</taxon>
        <taxon>Viridiplantae</taxon>
        <taxon>Chlorophyta</taxon>
        <taxon>Mamiellophyceae</taxon>
        <taxon>Mamiellales</taxon>
        <taxon>Mamiellaceae</taxon>
        <taxon>Micromonas</taxon>
    </lineage>
</organism>
<name>C1MI53_MICPC</name>
<dbReference type="GeneID" id="9681174"/>
<proteinExistence type="inferred from homology"/>
<dbReference type="EMBL" id="GG663735">
    <property type="protein sequence ID" value="EEH60322.1"/>
    <property type="molecule type" value="Genomic_DNA"/>
</dbReference>
<dbReference type="PANTHER" id="PTHR11215:SF1">
    <property type="entry name" value="MYG1 EXONUCLEASE"/>
    <property type="match status" value="1"/>
</dbReference>
<dbReference type="OMA" id="FHCDEVV"/>
<gene>
    <name evidence="2" type="ORF">MICPUCDRAFT_50441</name>
</gene>
<dbReference type="AlphaFoldDB" id="C1MI53"/>
<evidence type="ECO:0000313" key="2">
    <source>
        <dbReference type="EMBL" id="EEH60322.1"/>
    </source>
</evidence>
<dbReference type="RefSeq" id="XP_003055070.1">
    <property type="nucleotide sequence ID" value="XM_003055024.1"/>
</dbReference>
<dbReference type="eggNOG" id="KOG2948">
    <property type="taxonomic scope" value="Eukaryota"/>
</dbReference>
<comment type="similarity">
    <text evidence="1">Belongs to the MYG1 family.</text>
</comment>
<dbReference type="GO" id="GO:0005737">
    <property type="term" value="C:cytoplasm"/>
    <property type="evidence" value="ECO:0007669"/>
    <property type="project" value="TreeGrafter"/>
</dbReference>
<dbReference type="Proteomes" id="UP000001876">
    <property type="component" value="Unassembled WGS sequence"/>
</dbReference>
<reference evidence="2 3" key="1">
    <citation type="journal article" date="2009" name="Science">
        <title>Green evolution and dynamic adaptations revealed by genomes of the marine picoeukaryotes Micromonas.</title>
        <authorList>
            <person name="Worden A.Z."/>
            <person name="Lee J.H."/>
            <person name="Mock T."/>
            <person name="Rouze P."/>
            <person name="Simmons M.P."/>
            <person name="Aerts A.L."/>
            <person name="Allen A.E."/>
            <person name="Cuvelier M.L."/>
            <person name="Derelle E."/>
            <person name="Everett M.V."/>
            <person name="Foulon E."/>
            <person name="Grimwood J."/>
            <person name="Gundlach H."/>
            <person name="Henrissat B."/>
            <person name="Napoli C."/>
            <person name="McDonald S.M."/>
            <person name="Parker M.S."/>
            <person name="Rombauts S."/>
            <person name="Salamov A."/>
            <person name="Von Dassow P."/>
            <person name="Badger J.H."/>
            <person name="Coutinho P.M."/>
            <person name="Demir E."/>
            <person name="Dubchak I."/>
            <person name="Gentemann C."/>
            <person name="Eikrem W."/>
            <person name="Gready J.E."/>
            <person name="John U."/>
            <person name="Lanier W."/>
            <person name="Lindquist E.A."/>
            <person name="Lucas S."/>
            <person name="Mayer K.F."/>
            <person name="Moreau H."/>
            <person name="Not F."/>
            <person name="Otillar R."/>
            <person name="Panaud O."/>
            <person name="Pangilinan J."/>
            <person name="Paulsen I."/>
            <person name="Piegu B."/>
            <person name="Poliakov A."/>
            <person name="Robbens S."/>
            <person name="Schmutz J."/>
            <person name="Toulza E."/>
            <person name="Wyss T."/>
            <person name="Zelensky A."/>
            <person name="Zhou K."/>
            <person name="Armbrust E.V."/>
            <person name="Bhattacharya D."/>
            <person name="Goodenough U.W."/>
            <person name="Van de Peer Y."/>
            <person name="Grigoriev I.V."/>
        </authorList>
    </citation>
    <scope>NUCLEOTIDE SEQUENCE [LARGE SCALE GENOMIC DNA]</scope>
    <source>
        <strain evidence="2 3">CCMP1545</strain>
    </source>
</reference>
<dbReference type="PANTHER" id="PTHR11215">
    <property type="entry name" value="METAL DEPENDENT HYDROLASE - RELATED"/>
    <property type="match status" value="1"/>
</dbReference>
<evidence type="ECO:0000256" key="1">
    <source>
        <dbReference type="ARBA" id="ARBA00010105"/>
    </source>
</evidence>
<accession>C1MI53</accession>
<sequence>MSTKRMAPTKIGTHDGSFHCDEALGCHLLRLTKAYADATIVRTRDQDLLSECDIVIDVGATYEPEKFRFDHHQKGFEEVFGHGHTTKLSSAGLVYKHFGREIVANVLKKDAADPIVEKIYLKVYKSFVECVDGVDNGVQIFESDKPALYVDNTGLSARVGKFNANWNEPFTDETQMAGFEKAMALAGGEFEDAVRYYGEVWHPARAHVIDALDAASATHASGEILKLETFCPWKEHLFELEEERGMTTLPKYVLYDDGKGSWRVQAIPETPSSFNSRRGLPKAWRGVRDDALSELSGIEGCIFVHAAGFIGGNKTYDGALAMASKALELE</sequence>
<protein>
    <submittedName>
        <fullName evidence="2">Predicted protein</fullName>
    </submittedName>
</protein>
<evidence type="ECO:0000313" key="3">
    <source>
        <dbReference type="Proteomes" id="UP000001876"/>
    </source>
</evidence>
<dbReference type="KEGG" id="mpp:MICPUCDRAFT_50441"/>
<keyword evidence="3" id="KW-1185">Reference proteome</keyword>
<dbReference type="Pfam" id="PF03690">
    <property type="entry name" value="MYG1_exonuc"/>
    <property type="match status" value="1"/>
</dbReference>
<dbReference type="OrthoDB" id="10265310at2759"/>
<dbReference type="STRING" id="564608.C1MI53"/>
<dbReference type="InterPro" id="IPR003226">
    <property type="entry name" value="MYG1_exonuclease"/>
</dbReference>
<dbReference type="GO" id="GO:0005634">
    <property type="term" value="C:nucleus"/>
    <property type="evidence" value="ECO:0007669"/>
    <property type="project" value="TreeGrafter"/>
</dbReference>